<evidence type="ECO:0000256" key="1">
    <source>
        <dbReference type="SAM" id="MobiDB-lite"/>
    </source>
</evidence>
<feature type="transmembrane region" description="Helical" evidence="2">
    <location>
        <begin position="195"/>
        <end position="212"/>
    </location>
</feature>
<feature type="region of interest" description="Disordered" evidence="1">
    <location>
        <begin position="43"/>
        <end position="74"/>
    </location>
</feature>
<keyword evidence="2" id="KW-0472">Membrane</keyword>
<evidence type="ECO:0000256" key="2">
    <source>
        <dbReference type="SAM" id="Phobius"/>
    </source>
</evidence>
<reference evidence="3" key="1">
    <citation type="journal article" date="2015" name="Nature">
        <title>Complex archaea that bridge the gap between prokaryotes and eukaryotes.</title>
        <authorList>
            <person name="Spang A."/>
            <person name="Saw J.H."/>
            <person name="Jorgensen S.L."/>
            <person name="Zaremba-Niedzwiedzka K."/>
            <person name="Martijn J."/>
            <person name="Lind A.E."/>
            <person name="van Eijk R."/>
            <person name="Schleper C."/>
            <person name="Guy L."/>
            <person name="Ettema T.J."/>
        </authorList>
    </citation>
    <scope>NUCLEOTIDE SEQUENCE</scope>
</reference>
<name>A0A0F9GHX3_9ZZZZ</name>
<organism evidence="3">
    <name type="scientific">marine sediment metagenome</name>
    <dbReference type="NCBI Taxonomy" id="412755"/>
    <lineage>
        <taxon>unclassified sequences</taxon>
        <taxon>metagenomes</taxon>
        <taxon>ecological metagenomes</taxon>
    </lineage>
</organism>
<sequence length="213" mass="24663">MCSMQDQCLCNFKKKDTMNENKKQDIEKFLLELNKSDEGKKMLQELNPPTHNPLLVPPEVKPMPEEKKKKKKDSLWSKHFTKDKLKKPSRVGVVYLRNNGNVDLLEIETRNGQFIVNGKGYHEDRDCVYTVTKERVPLMIVREWDLIPLGTKKWADDNMREKFAELEQHVLKGIRNAELVKMGGGVESKLTTKQMILWGLVILVGAIILVNYI</sequence>
<accession>A0A0F9GHX3</accession>
<keyword evidence="2" id="KW-1133">Transmembrane helix</keyword>
<gene>
    <name evidence="3" type="ORF">LCGC14_1824470</name>
</gene>
<dbReference type="EMBL" id="LAZR01017924">
    <property type="protein sequence ID" value="KKL98434.1"/>
    <property type="molecule type" value="Genomic_DNA"/>
</dbReference>
<evidence type="ECO:0000313" key="3">
    <source>
        <dbReference type="EMBL" id="KKL98434.1"/>
    </source>
</evidence>
<keyword evidence="2" id="KW-0812">Transmembrane</keyword>
<proteinExistence type="predicted"/>
<comment type="caution">
    <text evidence="3">The sequence shown here is derived from an EMBL/GenBank/DDBJ whole genome shotgun (WGS) entry which is preliminary data.</text>
</comment>
<protein>
    <submittedName>
        <fullName evidence="3">Uncharacterized protein</fullName>
    </submittedName>
</protein>
<dbReference type="AlphaFoldDB" id="A0A0F9GHX3"/>
<feature type="compositionally biased region" description="Basic and acidic residues" evidence="1">
    <location>
        <begin position="62"/>
        <end position="74"/>
    </location>
</feature>